<proteinExistence type="predicted"/>
<feature type="compositionally biased region" description="Polar residues" evidence="1">
    <location>
        <begin position="340"/>
        <end position="350"/>
    </location>
</feature>
<sequence length="464" mass="49130">MKTSLQVLRCQLLSVLAILSLPVGLVSPQELSFIPTSLDSMAVDHGKPSWHQDASSSGEWSSKGERPSDISHPAAAAEPHNQDTKAVTVSSGSRGSPPQVPDLETAYQGSNRRLVRVHNPVTVGTSQASSNPEFPGTAFPNMKADSPAKRAPSSGALVLGSDRHKLSPVPLLYPSSLTVLPSAPNAAKDLKLREHTVESTELLAHHTITLREAPAVNEPPTAETGINPAPGSATLKENLTSANLSTPVPSGNSQSSTVLAVSHAASTTEEGPLAAVNGTDSPPAAPRLGNATAHAGLLSNSSSVQDAPDQANNSEPLSTFSRNFLNRQEPAATDDPWAPGNSSDPTVRSPSSEICLSRMDIVWMVLAISVPVSSCSVLLTVCCMRRKKKSASQENNLSYWNNAITMDYFSRHAVELPREIHTLESEEHDTCLPPNGDYSGSSVVLVNPFCQETLFLNREKASAI</sequence>
<organism evidence="4 5">
    <name type="scientific">Oryzias latipes</name>
    <name type="common">Japanese rice fish</name>
    <name type="synonym">Japanese killifish</name>
    <dbReference type="NCBI Taxonomy" id="8090"/>
    <lineage>
        <taxon>Eukaryota</taxon>
        <taxon>Metazoa</taxon>
        <taxon>Chordata</taxon>
        <taxon>Craniata</taxon>
        <taxon>Vertebrata</taxon>
        <taxon>Euteleostomi</taxon>
        <taxon>Actinopterygii</taxon>
        <taxon>Neopterygii</taxon>
        <taxon>Teleostei</taxon>
        <taxon>Neoteleostei</taxon>
        <taxon>Acanthomorphata</taxon>
        <taxon>Ovalentaria</taxon>
        <taxon>Atherinomorphae</taxon>
        <taxon>Beloniformes</taxon>
        <taxon>Adrianichthyidae</taxon>
        <taxon>Oryziinae</taxon>
        <taxon>Oryzias</taxon>
    </lineage>
</organism>
<dbReference type="AlphaFoldDB" id="A0A3P9LWH6"/>
<dbReference type="Pfam" id="PF15759">
    <property type="entry name" value="TMEM108"/>
    <property type="match status" value="1"/>
</dbReference>
<reference evidence="4 5" key="2">
    <citation type="submission" date="2017-04" db="EMBL/GenBank/DDBJ databases">
        <title>CpG methylation of centromeres and impact of large insertions on vertebrate speciation.</title>
        <authorList>
            <person name="Ichikawa K."/>
            <person name="Yoshimura J."/>
            <person name="Morishita S."/>
        </authorList>
    </citation>
    <scope>NUCLEOTIDE SEQUENCE</scope>
    <source>
        <strain evidence="4 5">HNI</strain>
    </source>
</reference>
<keyword evidence="2" id="KW-0472">Membrane</keyword>
<dbReference type="Proteomes" id="UP000265180">
    <property type="component" value="Chromosome 20"/>
</dbReference>
<accession>A0A3P9LWH6</accession>
<feature type="region of interest" description="Disordered" evidence="1">
    <location>
        <begin position="330"/>
        <end position="350"/>
    </location>
</feature>
<evidence type="ECO:0000256" key="1">
    <source>
        <dbReference type="SAM" id="MobiDB-lite"/>
    </source>
</evidence>
<feature type="transmembrane region" description="Helical" evidence="2">
    <location>
        <begin position="361"/>
        <end position="383"/>
    </location>
</feature>
<feature type="region of interest" description="Disordered" evidence="1">
    <location>
        <begin position="215"/>
        <end position="290"/>
    </location>
</feature>
<evidence type="ECO:0000256" key="2">
    <source>
        <dbReference type="SAM" id="Phobius"/>
    </source>
</evidence>
<evidence type="ECO:0000313" key="4">
    <source>
        <dbReference type="Ensembl" id="ENSORLP00020025083.1"/>
    </source>
</evidence>
<keyword evidence="2" id="KW-1133">Transmembrane helix</keyword>
<dbReference type="Ensembl" id="ENSORLT00020005324.1">
    <property type="protein sequence ID" value="ENSORLP00020025083.1"/>
    <property type="gene ID" value="ENSORLG00020006822.1"/>
</dbReference>
<feature type="signal peptide" evidence="3">
    <location>
        <begin position="1"/>
        <end position="28"/>
    </location>
</feature>
<keyword evidence="3" id="KW-0732">Signal</keyword>
<feature type="compositionally biased region" description="Polar residues" evidence="1">
    <location>
        <begin position="235"/>
        <end position="269"/>
    </location>
</feature>
<feature type="compositionally biased region" description="Polar residues" evidence="1">
    <location>
        <begin position="84"/>
        <end position="96"/>
    </location>
</feature>
<reference key="1">
    <citation type="journal article" date="2007" name="Nature">
        <title>The medaka draft genome and insights into vertebrate genome evolution.</title>
        <authorList>
            <person name="Kasahara M."/>
            <person name="Naruse K."/>
            <person name="Sasaki S."/>
            <person name="Nakatani Y."/>
            <person name="Qu W."/>
            <person name="Ahsan B."/>
            <person name="Yamada T."/>
            <person name="Nagayasu Y."/>
            <person name="Doi K."/>
            <person name="Kasai Y."/>
            <person name="Jindo T."/>
            <person name="Kobayashi D."/>
            <person name="Shimada A."/>
            <person name="Toyoda A."/>
            <person name="Kuroki Y."/>
            <person name="Fujiyama A."/>
            <person name="Sasaki T."/>
            <person name="Shimizu A."/>
            <person name="Asakawa S."/>
            <person name="Shimizu N."/>
            <person name="Hashimoto S."/>
            <person name="Yang J."/>
            <person name="Lee Y."/>
            <person name="Matsushima K."/>
            <person name="Sugano S."/>
            <person name="Sakaizumi M."/>
            <person name="Narita T."/>
            <person name="Ohishi K."/>
            <person name="Haga S."/>
            <person name="Ohta F."/>
            <person name="Nomoto H."/>
            <person name="Nogata K."/>
            <person name="Morishita T."/>
            <person name="Endo T."/>
            <person name="Shin-I T."/>
            <person name="Takeda H."/>
            <person name="Morishita S."/>
            <person name="Kohara Y."/>
        </authorList>
    </citation>
    <scope>NUCLEOTIDE SEQUENCE [LARGE SCALE GENOMIC DNA]</scope>
    <source>
        <strain>Hd-rR</strain>
    </source>
</reference>
<feature type="region of interest" description="Disordered" evidence="1">
    <location>
        <begin position="44"/>
        <end position="154"/>
    </location>
</feature>
<evidence type="ECO:0008006" key="6">
    <source>
        <dbReference type="Google" id="ProtNLM"/>
    </source>
</evidence>
<evidence type="ECO:0000313" key="5">
    <source>
        <dbReference type="Proteomes" id="UP000265180"/>
    </source>
</evidence>
<feature type="chain" id="PRO_5018307388" description="Transmembrane protein 108" evidence="3">
    <location>
        <begin position="29"/>
        <end position="464"/>
    </location>
</feature>
<keyword evidence="2" id="KW-0812">Transmembrane</keyword>
<reference evidence="4" key="4">
    <citation type="submission" date="2025-09" db="UniProtKB">
        <authorList>
            <consortium name="Ensembl"/>
        </authorList>
    </citation>
    <scope>IDENTIFICATION</scope>
    <source>
        <strain evidence="4">HNI</strain>
    </source>
</reference>
<dbReference type="PANTHER" id="PTHR28673:SF1">
    <property type="entry name" value="TRANSMEMBRANE PROTEIN 108"/>
    <property type="match status" value="1"/>
</dbReference>
<name>A0A3P9LWH6_ORYLA</name>
<dbReference type="InterPro" id="IPR031508">
    <property type="entry name" value="TMEM108"/>
</dbReference>
<reference evidence="4" key="3">
    <citation type="submission" date="2025-08" db="UniProtKB">
        <authorList>
            <consortium name="Ensembl"/>
        </authorList>
    </citation>
    <scope>IDENTIFICATION</scope>
    <source>
        <strain evidence="4">HNI</strain>
    </source>
</reference>
<protein>
    <recommendedName>
        <fullName evidence="6">Transmembrane protein 108</fullName>
    </recommendedName>
</protein>
<feature type="compositionally biased region" description="Polar residues" evidence="1">
    <location>
        <begin position="122"/>
        <end position="132"/>
    </location>
</feature>
<evidence type="ECO:0000256" key="3">
    <source>
        <dbReference type="SAM" id="SignalP"/>
    </source>
</evidence>
<dbReference type="PANTHER" id="PTHR28673">
    <property type="entry name" value="TRANSMEMBRANE PROTEIN 108"/>
    <property type="match status" value="1"/>
</dbReference>